<dbReference type="Gene3D" id="3.30.300.20">
    <property type="match status" value="1"/>
</dbReference>
<dbReference type="SUPFAM" id="SSF56281">
    <property type="entry name" value="Metallo-hydrolase/oxidoreductase"/>
    <property type="match status" value="1"/>
</dbReference>
<keyword evidence="8 12" id="KW-0694">RNA-binding</keyword>
<keyword evidence="2 12" id="KW-0540">Nuclease</keyword>
<evidence type="ECO:0000259" key="15">
    <source>
        <dbReference type="SMART" id="SM01027"/>
    </source>
</evidence>
<dbReference type="Pfam" id="PF17214">
    <property type="entry name" value="KH_TffA"/>
    <property type="match status" value="1"/>
</dbReference>
<feature type="binding site" evidence="12">
    <location>
        <position position="248"/>
    </location>
    <ligand>
        <name>Zn(2+)</name>
        <dbReference type="ChEBI" id="CHEBI:29105"/>
        <label>2</label>
    </ligand>
</feature>
<dbReference type="PANTHER" id="PTHR11203">
    <property type="entry name" value="CLEAVAGE AND POLYADENYLATION SPECIFICITY FACTOR FAMILY MEMBER"/>
    <property type="match status" value="1"/>
</dbReference>
<reference evidence="16 17" key="1">
    <citation type="journal article" date="2019" name="Int. J. Syst. Evol. Microbiol.">
        <title>The Global Catalogue of Microorganisms (GCM) 10K type strain sequencing project: providing services to taxonomists for standard genome sequencing and annotation.</title>
        <authorList>
            <consortium name="The Broad Institute Genomics Platform"/>
            <consortium name="The Broad Institute Genome Sequencing Center for Infectious Disease"/>
            <person name="Wu L."/>
            <person name="Ma J."/>
        </authorList>
    </citation>
    <scope>NUCLEOTIDE SEQUENCE [LARGE SCALE GENOMIC DNA]</scope>
    <source>
        <strain evidence="16 17">DT55</strain>
    </source>
</reference>
<dbReference type="AlphaFoldDB" id="A0ABD5WY36"/>
<dbReference type="Gene3D" id="3.40.50.10890">
    <property type="match status" value="1"/>
</dbReference>
<keyword evidence="1 12" id="KW-0806">Transcription termination</keyword>
<dbReference type="InterPro" id="IPR015946">
    <property type="entry name" value="KH_dom-like_a/b"/>
</dbReference>
<evidence type="ECO:0000256" key="1">
    <source>
        <dbReference type="ARBA" id="ARBA00022472"/>
    </source>
</evidence>
<dbReference type="Pfam" id="PF07650">
    <property type="entry name" value="KH_2"/>
    <property type="match status" value="1"/>
</dbReference>
<dbReference type="HAMAP" id="MF_00870">
    <property type="entry name" value="FttA"/>
    <property type="match status" value="1"/>
</dbReference>
<keyword evidence="7 12" id="KW-0269">Exonuclease</keyword>
<evidence type="ECO:0000256" key="10">
    <source>
        <dbReference type="ARBA" id="ARBA00023125"/>
    </source>
</evidence>
<sequence length="641" mass="72499">MSQVEKQLEQTKAQIESEIPNDISVTDVKYEGPELVIYTRHPKEFAQNGDLVRRLASKLRKRITVRPHPDVLSDPREAESTIRDIIPEDAGVTDLDFHEDTGEVVIEAEKPGMVIGRRGSTLREITREVGWTPEVVRTPPIESSTVSNVRNFLKQEREERRDILERVGRTIHREEMADEQWVRITTLGCCREVGRASFILNTAETRILIDCGDKPGAEGEVPYLQVPEALGAGAQNLDAVVLTHAHLDHSALIPLLFKYGYDGPIYCTEPTRDLMGLLTLDYLDVASKEGRTPPYESAQVREAIKHTIPLEYGDVTDIAPDVKLTFHNAGHILGSAVSHFHIGDGLYNVCFSGDIHYDDTRLFNGAVNDFPRVETLVMESTYGGRNDYQTDQEDSERKLIETINETYERDGKVLIPAFAVGRSQEIMMVLEEAMRTDKIPEMPVHLDGMIWEATAIHTTYPEYLRDDLRDRIFHEDENPFLADQFNHIDGGEEERQEVADGGPCIILSTSGMMTGGPIMSWLRHLGTEEDSQLTFVGYQAQGTLGRRIQNGWDEIPVQDPQDRSRTSTLTLKMQVETVDGFSGHADRQGLENFVKTMNPRPEKVLCVHGDERSVQDFSSALYHDYNMRTFAPKNLETFRFK</sequence>
<proteinExistence type="inferred from homology"/>
<dbReference type="RefSeq" id="WP_276237177.1">
    <property type="nucleotide sequence ID" value="NZ_CP119989.1"/>
</dbReference>
<feature type="domain" description="Beta-Casp" evidence="15">
    <location>
        <begin position="423"/>
        <end position="548"/>
    </location>
</feature>
<dbReference type="EC" id="3.1.-.-" evidence="12"/>
<evidence type="ECO:0000259" key="14">
    <source>
        <dbReference type="SMART" id="SM00849"/>
    </source>
</evidence>
<comment type="function">
    <text evidence="12">Terminates transcription on the whole genome. Termination is linked to FttA-mediated RNA cleavage and does not require NTP hydrolysis. Cleaves endonucleolytically at the RNA exit channel of RNA polymerase (RNAP); the 5'-3' exonuclease activity of this protein degrades the nascent RNA released from RNAP.</text>
</comment>
<dbReference type="GO" id="GO:0006353">
    <property type="term" value="P:DNA-templated transcription termination"/>
    <property type="evidence" value="ECO:0007669"/>
    <property type="project" value="UniProtKB-UniRule"/>
</dbReference>
<dbReference type="GO" id="GO:0003677">
    <property type="term" value="F:DNA binding"/>
    <property type="evidence" value="ECO:0007669"/>
    <property type="project" value="UniProtKB-KW"/>
</dbReference>
<dbReference type="PANTHER" id="PTHR11203:SF51">
    <property type="entry name" value="CLEAVAGE AND POLYADENYLATION SPECIFICITY FACTOR"/>
    <property type="match status" value="1"/>
</dbReference>
<dbReference type="InterPro" id="IPR011108">
    <property type="entry name" value="RMMBL"/>
</dbReference>
<keyword evidence="5 12" id="KW-0378">Hydrolase</keyword>
<evidence type="ECO:0000256" key="9">
    <source>
        <dbReference type="ARBA" id="ARBA00023015"/>
    </source>
</evidence>
<evidence type="ECO:0000313" key="16">
    <source>
        <dbReference type="EMBL" id="MFC7098320.1"/>
    </source>
</evidence>
<keyword evidence="11" id="KW-0804">Transcription</keyword>
<dbReference type="InterPro" id="IPR004044">
    <property type="entry name" value="KH_dom_type_2"/>
</dbReference>
<feature type="region of interest" description="KHb" evidence="12">
    <location>
        <begin position="73"/>
        <end position="140"/>
    </location>
</feature>
<dbReference type="GO" id="GO:0008270">
    <property type="term" value="F:zinc ion binding"/>
    <property type="evidence" value="ECO:0007669"/>
    <property type="project" value="UniProtKB-UniRule"/>
</dbReference>
<dbReference type="Pfam" id="PF07521">
    <property type="entry name" value="RMMBL"/>
    <property type="match status" value="1"/>
</dbReference>
<keyword evidence="6 12" id="KW-0862">Zinc</keyword>
<feature type="binding site" evidence="12">
    <location>
        <position position="354"/>
    </location>
    <ligand>
        <name>Zn(2+)</name>
        <dbReference type="ChEBI" id="CHEBI:29105"/>
        <label>2</label>
    </ligand>
</feature>
<gene>
    <name evidence="12" type="primary">fttA</name>
    <name evidence="16" type="ORF">ACFQKD_13495</name>
</gene>
<dbReference type="SMART" id="SM00849">
    <property type="entry name" value="Lactamase_B"/>
    <property type="match status" value="1"/>
</dbReference>
<dbReference type="GO" id="GO:0004532">
    <property type="term" value="F:RNA exonuclease activity"/>
    <property type="evidence" value="ECO:0007669"/>
    <property type="project" value="UniProtKB-UniRule"/>
</dbReference>
<keyword evidence="4 12" id="KW-0255">Endonuclease</keyword>
<evidence type="ECO:0000256" key="8">
    <source>
        <dbReference type="ARBA" id="ARBA00022884"/>
    </source>
</evidence>
<dbReference type="SMART" id="SM01027">
    <property type="entry name" value="Beta-Casp"/>
    <property type="match status" value="1"/>
</dbReference>
<dbReference type="PROSITE" id="PS50084">
    <property type="entry name" value="KH_TYPE_1"/>
    <property type="match status" value="1"/>
</dbReference>
<feature type="region of interest" description="KHa" evidence="12">
    <location>
        <begin position="5"/>
        <end position="72"/>
    </location>
</feature>
<feature type="domain" description="Metallo-beta-lactamase" evidence="14">
    <location>
        <begin position="194"/>
        <end position="418"/>
    </location>
</feature>
<comment type="caution">
    <text evidence="12">Lacks conserved residue(s) required for the propagation of feature annotation.</text>
</comment>
<dbReference type="Pfam" id="PF00753">
    <property type="entry name" value="Lactamase_B"/>
    <property type="match status" value="1"/>
</dbReference>
<organism evidence="16 17">
    <name type="scientific">Halobaculum marinum</name>
    <dbReference type="NCBI Taxonomy" id="3031996"/>
    <lineage>
        <taxon>Archaea</taxon>
        <taxon>Methanobacteriati</taxon>
        <taxon>Methanobacteriota</taxon>
        <taxon>Stenosarchaea group</taxon>
        <taxon>Halobacteria</taxon>
        <taxon>Halobacteriales</taxon>
        <taxon>Haloferacaceae</taxon>
        <taxon>Halobaculum</taxon>
    </lineage>
</organism>
<feature type="binding site" evidence="12">
    <location>
        <position position="331"/>
    </location>
    <ligand>
        <name>Zn(2+)</name>
        <dbReference type="ChEBI" id="CHEBI:29105"/>
        <label>1</label>
    </ligand>
</feature>
<dbReference type="Gene3D" id="3.60.15.10">
    <property type="entry name" value="Ribonuclease Z/Hydroxyacylglutathione hydrolase-like"/>
    <property type="match status" value="1"/>
</dbReference>
<dbReference type="InterPro" id="IPR050698">
    <property type="entry name" value="MBL"/>
</dbReference>
<comment type="similarity">
    <text evidence="12">Belongs to the metallo-beta-lactamase superfamily. RNA-metabolizing metallo-beta-lactamase-like family. FttA subfamily.</text>
</comment>
<accession>A0ABD5WY36</accession>
<feature type="region of interest" description="Metallo-beta-lactamase C-terminus" evidence="12">
    <location>
        <begin position="583"/>
        <end position="641"/>
    </location>
</feature>
<feature type="region of interest" description="Metallo-beta-lactamase N-terminus" evidence="12">
    <location>
        <begin position="181"/>
        <end position="385"/>
    </location>
</feature>
<dbReference type="CDD" id="cd02410">
    <property type="entry name" value="KH-II_CPSF_arch_rpt2"/>
    <property type="match status" value="1"/>
</dbReference>
<feature type="binding site" evidence="12">
    <location>
        <position position="608"/>
    </location>
    <ligand>
        <name>Zn(2+)</name>
        <dbReference type="ChEBI" id="CHEBI:29105"/>
        <label>2</label>
    </ligand>
</feature>
<dbReference type="Pfam" id="PF10996">
    <property type="entry name" value="Beta-Casp"/>
    <property type="match status" value="1"/>
</dbReference>
<dbReference type="InterPro" id="IPR001279">
    <property type="entry name" value="Metallo-B-lactamas"/>
</dbReference>
<keyword evidence="9 12" id="KW-0805">Transcription regulation</keyword>
<feature type="binding site" evidence="12">
    <location>
        <position position="244"/>
    </location>
    <ligand>
        <name>Zn(2+)</name>
        <dbReference type="ChEBI" id="CHEBI:29105"/>
        <label>1</label>
    </ligand>
</feature>
<protein>
    <recommendedName>
        <fullName evidence="12">Transcription termination factor FttA</fullName>
        <ecNumber evidence="12">3.1.-.-</ecNumber>
    </recommendedName>
</protein>
<dbReference type="CDD" id="cd16295">
    <property type="entry name" value="TTHA0252-CPSF-like_MBL-fold"/>
    <property type="match status" value="1"/>
</dbReference>
<dbReference type="GO" id="GO:0004521">
    <property type="term" value="F:RNA endonuclease activity"/>
    <property type="evidence" value="ECO:0007669"/>
    <property type="project" value="UniProtKB-UniRule"/>
</dbReference>
<evidence type="ECO:0000256" key="5">
    <source>
        <dbReference type="ARBA" id="ARBA00022801"/>
    </source>
</evidence>
<dbReference type="Gene3D" id="3.30.300.230">
    <property type="match status" value="1"/>
</dbReference>
<dbReference type="GO" id="GO:0003723">
    <property type="term" value="F:RNA binding"/>
    <property type="evidence" value="ECO:0007669"/>
    <property type="project" value="UniProtKB-UniRule"/>
</dbReference>
<dbReference type="InterPro" id="IPR009019">
    <property type="entry name" value="KH_sf_prok-type"/>
</dbReference>
<dbReference type="GeneID" id="79270756"/>
<dbReference type="CDD" id="cd22532">
    <property type="entry name" value="KH-II_CPSF_arch_rpt1"/>
    <property type="match status" value="1"/>
</dbReference>
<comment type="caution">
    <text evidence="16">The sequence shown here is derived from an EMBL/GenBank/DDBJ whole genome shotgun (WGS) entry which is preliminary data.</text>
</comment>
<evidence type="ECO:0000256" key="12">
    <source>
        <dbReference type="HAMAP-Rule" id="MF_00870"/>
    </source>
</evidence>
<dbReference type="EMBL" id="JBHTAG010000003">
    <property type="protein sequence ID" value="MFC7098320.1"/>
    <property type="molecule type" value="Genomic_DNA"/>
</dbReference>
<keyword evidence="3 12" id="KW-0479">Metal-binding</keyword>
<comment type="subunit">
    <text evidence="12">Homodimer. Interacts with RNA polymerase (RNAP), interacts with the Spt4-Spt5 complex.</text>
</comment>
<evidence type="ECO:0000313" key="17">
    <source>
        <dbReference type="Proteomes" id="UP001596388"/>
    </source>
</evidence>
<feature type="domain" description="K Homology" evidence="13">
    <location>
        <begin position="98"/>
        <end position="165"/>
    </location>
</feature>
<dbReference type="SMART" id="SM00322">
    <property type="entry name" value="KH"/>
    <property type="match status" value="1"/>
</dbReference>
<evidence type="ECO:0000256" key="2">
    <source>
        <dbReference type="ARBA" id="ARBA00022722"/>
    </source>
</evidence>
<dbReference type="InterPro" id="IPR036866">
    <property type="entry name" value="RibonucZ/Hydroxyglut_hydro"/>
</dbReference>
<name>A0ABD5WY36_9EURY</name>
<evidence type="ECO:0000256" key="4">
    <source>
        <dbReference type="ARBA" id="ARBA00022759"/>
    </source>
</evidence>
<feature type="binding site" evidence="12">
    <location>
        <position position="249"/>
    </location>
    <ligand>
        <name>Zn(2+)</name>
        <dbReference type="ChEBI" id="CHEBI:29105"/>
        <label>2</label>
    </ligand>
</feature>
<comment type="cofactor">
    <cofactor evidence="12">
        <name>Zn(2+)</name>
        <dbReference type="ChEBI" id="CHEBI:29105"/>
    </cofactor>
    <text evidence="12">Binds 2 Zn(2+) ions, which are required for nuclease activity.</text>
</comment>
<keyword evidence="10 12" id="KW-0238">DNA-binding</keyword>
<evidence type="ECO:0000256" key="11">
    <source>
        <dbReference type="ARBA" id="ARBA00023163"/>
    </source>
</evidence>
<dbReference type="InterPro" id="IPR019975">
    <property type="entry name" value="aCPSF1"/>
</dbReference>
<evidence type="ECO:0000256" key="7">
    <source>
        <dbReference type="ARBA" id="ARBA00022839"/>
    </source>
</evidence>
<feature type="binding site" evidence="12">
    <location>
        <position position="354"/>
    </location>
    <ligand>
        <name>Zn(2+)</name>
        <dbReference type="ChEBI" id="CHEBI:29105"/>
        <label>1</label>
    </ligand>
</feature>
<dbReference type="InterPro" id="IPR033769">
    <property type="entry name" value="TffA_KH"/>
</dbReference>
<evidence type="ECO:0000259" key="13">
    <source>
        <dbReference type="SMART" id="SM00322"/>
    </source>
</evidence>
<dbReference type="InterPro" id="IPR004087">
    <property type="entry name" value="KH_dom"/>
</dbReference>
<evidence type="ECO:0000256" key="3">
    <source>
        <dbReference type="ARBA" id="ARBA00022723"/>
    </source>
</evidence>
<dbReference type="NCBIfam" id="TIGR03675">
    <property type="entry name" value="arCOG00543"/>
    <property type="match status" value="1"/>
</dbReference>
<dbReference type="Proteomes" id="UP001596388">
    <property type="component" value="Unassembled WGS sequence"/>
</dbReference>
<feature type="binding site" evidence="12">
    <location>
        <position position="246"/>
    </location>
    <ligand>
        <name>Zn(2+)</name>
        <dbReference type="ChEBI" id="CHEBI:29105"/>
        <label>1</label>
    </ligand>
</feature>
<evidence type="ECO:0000256" key="6">
    <source>
        <dbReference type="ARBA" id="ARBA00022833"/>
    </source>
</evidence>
<dbReference type="SUPFAM" id="SSF54814">
    <property type="entry name" value="Prokaryotic type KH domain (KH-domain type II)"/>
    <property type="match status" value="1"/>
</dbReference>
<keyword evidence="17" id="KW-1185">Reference proteome</keyword>
<dbReference type="InterPro" id="IPR022712">
    <property type="entry name" value="Beta_Casp"/>
</dbReference>